<evidence type="ECO:0000313" key="3">
    <source>
        <dbReference type="Proteomes" id="UP000075288"/>
    </source>
</evidence>
<dbReference type="PATRIC" id="fig|1398.25.peg.2074"/>
<dbReference type="AlphaFoldDB" id="A0A150K9B0"/>
<name>A0A150K9B0_HEYCO</name>
<reference evidence="3 4" key="1">
    <citation type="submission" date="2016-01" db="EMBL/GenBank/DDBJ databases">
        <title>Genome Sequences of Twelve Sporeforming Bacillus Species Isolated from Foods.</title>
        <authorList>
            <person name="Berendsen E.M."/>
            <person name="Wells-Bennik M.H."/>
            <person name="Krawcyk A.O."/>
            <person name="De Jong A."/>
            <person name="Holsappel S."/>
            <person name="Eijlander R.T."/>
            <person name="Kuipers O.P."/>
        </authorList>
    </citation>
    <scope>NUCLEOTIDE SEQUENCE [LARGE SCALE GENOMIC DNA]</scope>
    <source>
        <strain evidence="1 3">B4098</strain>
        <strain evidence="2 4">B4099</strain>
    </source>
</reference>
<dbReference type="Proteomes" id="UP000075288">
    <property type="component" value="Unassembled WGS sequence"/>
</dbReference>
<dbReference type="EMBL" id="LQYI01000030">
    <property type="protein sequence ID" value="KYC71402.1"/>
    <property type="molecule type" value="Genomic_DNA"/>
</dbReference>
<evidence type="ECO:0000313" key="4">
    <source>
        <dbReference type="Proteomes" id="UP000075304"/>
    </source>
</evidence>
<dbReference type="Proteomes" id="UP000075304">
    <property type="component" value="Unassembled WGS sequence"/>
</dbReference>
<evidence type="ECO:0000313" key="2">
    <source>
        <dbReference type="EMBL" id="KYC71402.1"/>
    </source>
</evidence>
<proteinExistence type="predicted"/>
<comment type="caution">
    <text evidence="1">The sequence shown here is derived from an EMBL/GenBank/DDBJ whole genome shotgun (WGS) entry which is preliminary data.</text>
</comment>
<sequence>MKESLANLFILFNPVSPLFDNAYFIATGRVMTMVWALSIYMKIWAGFPKVPKENRPLEIQL</sequence>
<evidence type="ECO:0000313" key="1">
    <source>
        <dbReference type="EMBL" id="KYC65728.1"/>
    </source>
</evidence>
<dbReference type="EMBL" id="LQYG01000013">
    <property type="protein sequence ID" value="KYC65728.1"/>
    <property type="molecule type" value="Genomic_DNA"/>
</dbReference>
<accession>A0A150K9B0</accession>
<organism evidence="1 3">
    <name type="scientific">Heyndrickxia coagulans</name>
    <name type="common">Weizmannia coagulans</name>
    <dbReference type="NCBI Taxonomy" id="1398"/>
    <lineage>
        <taxon>Bacteria</taxon>
        <taxon>Bacillati</taxon>
        <taxon>Bacillota</taxon>
        <taxon>Bacilli</taxon>
        <taxon>Bacillales</taxon>
        <taxon>Bacillaceae</taxon>
        <taxon>Heyndrickxia</taxon>
    </lineage>
</organism>
<gene>
    <name evidence="1" type="ORF">B4098_0945</name>
    <name evidence="2" type="ORF">B4099_1140</name>
</gene>
<protein>
    <submittedName>
        <fullName evidence="1">Uncharacterized protein</fullName>
    </submittedName>
</protein>